<dbReference type="InterPro" id="IPR050856">
    <property type="entry name" value="Biotin_carboxylase_complex"/>
</dbReference>
<evidence type="ECO:0000256" key="1">
    <source>
        <dbReference type="ARBA" id="ARBA00013263"/>
    </source>
</evidence>
<keyword evidence="3" id="KW-0547">Nucleotide-binding</keyword>
<keyword evidence="5" id="KW-0092">Biotin</keyword>
<dbReference type="AlphaFoldDB" id="A0A1H2JMZ4"/>
<evidence type="ECO:0000256" key="2">
    <source>
        <dbReference type="ARBA" id="ARBA00022598"/>
    </source>
</evidence>
<dbReference type="SUPFAM" id="SSF52440">
    <property type="entry name" value="PreATP-grasp domain"/>
    <property type="match status" value="1"/>
</dbReference>
<proteinExistence type="predicted"/>
<protein>
    <recommendedName>
        <fullName evidence="1">biotin carboxylase</fullName>
        <ecNumber evidence="1">6.3.4.14</ecNumber>
    </recommendedName>
</protein>
<keyword evidence="4" id="KW-0067">ATP-binding</keyword>
<dbReference type="Gene3D" id="3.30.470.20">
    <property type="entry name" value="ATP-grasp fold, B domain"/>
    <property type="match status" value="1"/>
</dbReference>
<evidence type="ECO:0000256" key="5">
    <source>
        <dbReference type="ARBA" id="ARBA00023267"/>
    </source>
</evidence>
<dbReference type="InterPro" id="IPR016185">
    <property type="entry name" value="PreATP-grasp_dom_sf"/>
</dbReference>
<dbReference type="EC" id="6.3.4.14" evidence="1"/>
<dbReference type="STRING" id="158898.SAMN04488548_1342284"/>
<evidence type="ECO:0000256" key="3">
    <source>
        <dbReference type="ARBA" id="ARBA00022741"/>
    </source>
</evidence>
<gene>
    <name evidence="7" type="ORF">SAMN04488548_1342284</name>
</gene>
<organism evidence="7 8">
    <name type="scientific">Gordonia westfalica</name>
    <dbReference type="NCBI Taxonomy" id="158898"/>
    <lineage>
        <taxon>Bacteria</taxon>
        <taxon>Bacillati</taxon>
        <taxon>Actinomycetota</taxon>
        <taxon>Actinomycetes</taxon>
        <taxon>Mycobacteriales</taxon>
        <taxon>Gordoniaceae</taxon>
        <taxon>Gordonia</taxon>
    </lineage>
</organism>
<evidence type="ECO:0000259" key="6">
    <source>
        <dbReference type="PROSITE" id="PS50979"/>
    </source>
</evidence>
<feature type="domain" description="Biotin carboxylation" evidence="6">
    <location>
        <begin position="5"/>
        <end position="159"/>
    </location>
</feature>
<evidence type="ECO:0000313" key="7">
    <source>
        <dbReference type="EMBL" id="SDU57506.1"/>
    </source>
</evidence>
<dbReference type="FunFam" id="3.40.50.20:FF:000010">
    <property type="entry name" value="Propionyl-CoA carboxylase subunit alpha"/>
    <property type="match status" value="1"/>
</dbReference>
<name>A0A1H2JMZ4_9ACTN</name>
<evidence type="ECO:0000256" key="4">
    <source>
        <dbReference type="ARBA" id="ARBA00022840"/>
    </source>
</evidence>
<keyword evidence="2" id="KW-0436">Ligase</keyword>
<dbReference type="PROSITE" id="PS50979">
    <property type="entry name" value="BC"/>
    <property type="match status" value="1"/>
</dbReference>
<evidence type="ECO:0000313" key="8">
    <source>
        <dbReference type="Proteomes" id="UP000183180"/>
    </source>
</evidence>
<reference evidence="7 8" key="1">
    <citation type="submission" date="2016-10" db="EMBL/GenBank/DDBJ databases">
        <authorList>
            <person name="de Groot N.N."/>
        </authorList>
    </citation>
    <scope>NUCLEOTIDE SEQUENCE [LARGE SCALE GENOMIC DNA]</scope>
    <source>
        <strain evidence="7 8">DSM 44215</strain>
    </source>
</reference>
<accession>A0A1H2JMZ4</accession>
<dbReference type="EMBL" id="FNLM01000034">
    <property type="protein sequence ID" value="SDU57506.1"/>
    <property type="molecule type" value="Genomic_DNA"/>
</dbReference>
<dbReference type="GO" id="GO:0005524">
    <property type="term" value="F:ATP binding"/>
    <property type="evidence" value="ECO:0007669"/>
    <property type="project" value="UniProtKB-KW"/>
</dbReference>
<dbReference type="GO" id="GO:0004075">
    <property type="term" value="F:biotin carboxylase activity"/>
    <property type="evidence" value="ECO:0007669"/>
    <property type="project" value="UniProtKB-EC"/>
</dbReference>
<sequence>MSTRPIRSVLVANRGEIACRVIDTLRRLGIRSIAVYSDADAHARHVREADVAVRIGPAAAAQSYLDIAAVVDAARKTGADAVHPGYGFLSENQKFAAALAEAGIVFIGPPAEAIATMGDKITARAAVTERDVPVVPGLSRPGLTDEDLIAAAPTSASPS</sequence>
<dbReference type="InterPro" id="IPR005481">
    <property type="entry name" value="BC-like_N"/>
</dbReference>
<dbReference type="Proteomes" id="UP000183180">
    <property type="component" value="Unassembled WGS sequence"/>
</dbReference>
<dbReference type="PANTHER" id="PTHR18866:SF33">
    <property type="entry name" value="METHYLCROTONOYL-COA CARBOXYLASE SUBUNIT ALPHA, MITOCHONDRIAL-RELATED"/>
    <property type="match status" value="1"/>
</dbReference>
<dbReference type="Pfam" id="PF00289">
    <property type="entry name" value="Biotin_carb_N"/>
    <property type="match status" value="1"/>
</dbReference>
<dbReference type="InterPro" id="IPR011764">
    <property type="entry name" value="Biotin_carboxylation_dom"/>
</dbReference>
<dbReference type="PANTHER" id="PTHR18866">
    <property type="entry name" value="CARBOXYLASE:PYRUVATE/ACETYL-COA/PROPIONYL-COA CARBOXYLASE"/>
    <property type="match status" value="1"/>
</dbReference>